<proteinExistence type="predicted"/>
<dbReference type="Pfam" id="PF01261">
    <property type="entry name" value="AP_endonuc_2"/>
    <property type="match status" value="1"/>
</dbReference>
<dbReference type="PANTHER" id="PTHR12110:SF41">
    <property type="entry name" value="INOSOSE DEHYDRATASE"/>
    <property type="match status" value="1"/>
</dbReference>
<dbReference type="AlphaFoldDB" id="A0A318SDS6"/>
<evidence type="ECO:0000259" key="1">
    <source>
        <dbReference type="Pfam" id="PF01261"/>
    </source>
</evidence>
<evidence type="ECO:0000313" key="3">
    <source>
        <dbReference type="Proteomes" id="UP000248326"/>
    </source>
</evidence>
<keyword evidence="3" id="KW-1185">Reference proteome</keyword>
<comment type="caution">
    <text evidence="2">The sequence shown here is derived from an EMBL/GenBank/DDBJ whole genome shotgun (WGS) entry which is preliminary data.</text>
</comment>
<name>A0A318SDS6_9DEIO</name>
<gene>
    <name evidence="2" type="ORF">DES52_105229</name>
</gene>
<protein>
    <submittedName>
        <fullName evidence="2">Sugar phosphate isomerase/epimerase</fullName>
    </submittedName>
</protein>
<dbReference type="Gene3D" id="3.20.20.150">
    <property type="entry name" value="Divalent-metal-dependent TIM barrel enzymes"/>
    <property type="match status" value="1"/>
</dbReference>
<keyword evidence="2" id="KW-0413">Isomerase</keyword>
<sequence length="240" mass="26674">MKVGLELYSVRDALAKDFEGTMTRVAEMGYEGVEFAGYYERSPEDLRALLDRLNLQPAGAHVSFERLETDFAREAEFARAVGFTYIAVPWWNAPDEDGWRAFSKRLGAVVEQAAGLGVTLSYHNHAHELTGQVDGRPVLDFLLAEHPALHAEFDVAWIDAGGGVPHDYLACYADRTPLLHIKDYRPGPVPVPLGTGEVDLPACLEAARAEWLVIEQDSSEGDMLADVERSLNWLRAHLNR</sequence>
<dbReference type="OrthoDB" id="9798407at2"/>
<dbReference type="InterPro" id="IPR013022">
    <property type="entry name" value="Xyl_isomerase-like_TIM-brl"/>
</dbReference>
<dbReference type="RefSeq" id="WP_110886349.1">
    <property type="nucleotide sequence ID" value="NZ_QJSX01000005.1"/>
</dbReference>
<reference evidence="2 3" key="1">
    <citation type="submission" date="2018-06" db="EMBL/GenBank/DDBJ databases">
        <title>Genomic Encyclopedia of Type Strains, Phase IV (KMG-IV): sequencing the most valuable type-strain genomes for metagenomic binning, comparative biology and taxonomic classification.</title>
        <authorList>
            <person name="Goeker M."/>
        </authorList>
    </citation>
    <scope>NUCLEOTIDE SEQUENCE [LARGE SCALE GENOMIC DNA]</scope>
    <source>
        <strain evidence="2 3">DSM 18048</strain>
    </source>
</reference>
<dbReference type="SUPFAM" id="SSF51658">
    <property type="entry name" value="Xylose isomerase-like"/>
    <property type="match status" value="1"/>
</dbReference>
<dbReference type="Proteomes" id="UP000248326">
    <property type="component" value="Unassembled WGS sequence"/>
</dbReference>
<accession>A0A318SDS6</accession>
<dbReference type="GO" id="GO:0016853">
    <property type="term" value="F:isomerase activity"/>
    <property type="evidence" value="ECO:0007669"/>
    <property type="project" value="UniProtKB-KW"/>
</dbReference>
<dbReference type="InterPro" id="IPR036237">
    <property type="entry name" value="Xyl_isomerase-like_sf"/>
</dbReference>
<evidence type="ECO:0000313" key="2">
    <source>
        <dbReference type="EMBL" id="PYE54589.1"/>
    </source>
</evidence>
<dbReference type="PANTHER" id="PTHR12110">
    <property type="entry name" value="HYDROXYPYRUVATE ISOMERASE"/>
    <property type="match status" value="1"/>
</dbReference>
<dbReference type="InterPro" id="IPR050312">
    <property type="entry name" value="IolE/XylAMocC-like"/>
</dbReference>
<feature type="domain" description="Xylose isomerase-like TIM barrel" evidence="1">
    <location>
        <begin position="24"/>
        <end position="236"/>
    </location>
</feature>
<dbReference type="EMBL" id="QJSX01000005">
    <property type="protein sequence ID" value="PYE54589.1"/>
    <property type="molecule type" value="Genomic_DNA"/>
</dbReference>
<organism evidence="2 3">
    <name type="scientific">Deinococcus yavapaiensis KR-236</name>
    <dbReference type="NCBI Taxonomy" id="694435"/>
    <lineage>
        <taxon>Bacteria</taxon>
        <taxon>Thermotogati</taxon>
        <taxon>Deinococcota</taxon>
        <taxon>Deinococci</taxon>
        <taxon>Deinococcales</taxon>
        <taxon>Deinococcaceae</taxon>
        <taxon>Deinococcus</taxon>
    </lineage>
</organism>